<dbReference type="InterPro" id="IPR005225">
    <property type="entry name" value="Small_GTP-bd"/>
</dbReference>
<dbReference type="GO" id="GO:0003924">
    <property type="term" value="F:GTPase activity"/>
    <property type="evidence" value="ECO:0007669"/>
    <property type="project" value="InterPro"/>
</dbReference>
<sequence length="251" mass="28075">MVAEKHPTVFDKRALYAQSKCQAVVREHEDEISVIIPSTAKSKIIVLGDSGVGKTSIIYSHKYGGKELISCNATIGASYVNCDVTVQNNIMSLQIWDTAGQERFRCMVPMYMRSAAAAIIVYDICDRKSFEDVDRWVSEIKRGSGCDETILVLLGNKLDLQDHREVAVGEGITKAAKINAKFYEISAYDSTLIDQIFCDIADELYNRHKVEEMCESEVTSSHFTIKLPSPRERRSSSRSQKPKKSSCCIIS</sequence>
<organism evidence="4 5">
    <name type="scientific">Acrobeloides nanus</name>
    <dbReference type="NCBI Taxonomy" id="290746"/>
    <lineage>
        <taxon>Eukaryota</taxon>
        <taxon>Metazoa</taxon>
        <taxon>Ecdysozoa</taxon>
        <taxon>Nematoda</taxon>
        <taxon>Chromadorea</taxon>
        <taxon>Rhabditida</taxon>
        <taxon>Tylenchina</taxon>
        <taxon>Cephalobomorpha</taxon>
        <taxon>Cephaloboidea</taxon>
        <taxon>Cephalobidae</taxon>
        <taxon>Acrobeloides</taxon>
    </lineage>
</organism>
<dbReference type="PROSITE" id="PS51419">
    <property type="entry name" value="RAB"/>
    <property type="match status" value="1"/>
</dbReference>
<dbReference type="SUPFAM" id="SSF52540">
    <property type="entry name" value="P-loop containing nucleoside triphosphate hydrolases"/>
    <property type="match status" value="1"/>
</dbReference>
<name>A0A914C8T5_9BILA</name>
<keyword evidence="4" id="KW-1185">Reference proteome</keyword>
<dbReference type="InterPro" id="IPR027417">
    <property type="entry name" value="P-loop_NTPase"/>
</dbReference>
<evidence type="ECO:0000256" key="3">
    <source>
        <dbReference type="SAM" id="MobiDB-lite"/>
    </source>
</evidence>
<evidence type="ECO:0000256" key="2">
    <source>
        <dbReference type="ARBA" id="ARBA00022741"/>
    </source>
</evidence>
<dbReference type="Gene3D" id="3.40.50.300">
    <property type="entry name" value="P-loop containing nucleotide triphosphate hydrolases"/>
    <property type="match status" value="1"/>
</dbReference>
<feature type="region of interest" description="Disordered" evidence="3">
    <location>
        <begin position="225"/>
        <end position="251"/>
    </location>
</feature>
<dbReference type="GO" id="GO:0005525">
    <property type="term" value="F:GTP binding"/>
    <property type="evidence" value="ECO:0007669"/>
    <property type="project" value="InterPro"/>
</dbReference>
<dbReference type="PANTHER" id="PTHR47978">
    <property type="match status" value="1"/>
</dbReference>
<protein>
    <submittedName>
        <fullName evidence="5">Uncharacterized protein</fullName>
    </submittedName>
</protein>
<dbReference type="SMART" id="SM00176">
    <property type="entry name" value="RAN"/>
    <property type="match status" value="1"/>
</dbReference>
<dbReference type="CDD" id="cd00154">
    <property type="entry name" value="Rab"/>
    <property type="match status" value="1"/>
</dbReference>
<dbReference type="WBParaSite" id="ACRNAN_Path_606.g2253.t1">
    <property type="protein sequence ID" value="ACRNAN_Path_606.g2253.t1"/>
    <property type="gene ID" value="ACRNAN_Path_606.g2253"/>
</dbReference>
<dbReference type="SMART" id="SM00173">
    <property type="entry name" value="RAS"/>
    <property type="match status" value="1"/>
</dbReference>
<dbReference type="SMART" id="SM00175">
    <property type="entry name" value="RAB"/>
    <property type="match status" value="1"/>
</dbReference>
<accession>A0A914C8T5</accession>
<dbReference type="SMART" id="SM00174">
    <property type="entry name" value="RHO"/>
    <property type="match status" value="1"/>
</dbReference>
<comment type="similarity">
    <text evidence="1">Belongs to the small GTPase superfamily. Rab family.</text>
</comment>
<dbReference type="Proteomes" id="UP000887540">
    <property type="component" value="Unplaced"/>
</dbReference>
<keyword evidence="2" id="KW-0547">Nucleotide-binding</keyword>
<dbReference type="PROSITE" id="PS51421">
    <property type="entry name" value="RAS"/>
    <property type="match status" value="1"/>
</dbReference>
<evidence type="ECO:0000256" key="1">
    <source>
        <dbReference type="ARBA" id="ARBA00006270"/>
    </source>
</evidence>
<dbReference type="Pfam" id="PF00071">
    <property type="entry name" value="Ras"/>
    <property type="match status" value="1"/>
</dbReference>
<evidence type="ECO:0000313" key="5">
    <source>
        <dbReference type="WBParaSite" id="ACRNAN_Path_606.g2253.t1"/>
    </source>
</evidence>
<dbReference type="NCBIfam" id="TIGR00231">
    <property type="entry name" value="small_GTP"/>
    <property type="match status" value="1"/>
</dbReference>
<reference evidence="5" key="1">
    <citation type="submission" date="2022-11" db="UniProtKB">
        <authorList>
            <consortium name="WormBaseParasite"/>
        </authorList>
    </citation>
    <scope>IDENTIFICATION</scope>
</reference>
<dbReference type="AlphaFoldDB" id="A0A914C8T5"/>
<evidence type="ECO:0000313" key="4">
    <source>
        <dbReference type="Proteomes" id="UP000887540"/>
    </source>
</evidence>
<dbReference type="FunFam" id="3.40.50.300:FF:001462">
    <property type="entry name" value="Small GTP-binding protein, putative"/>
    <property type="match status" value="1"/>
</dbReference>
<proteinExistence type="inferred from homology"/>
<dbReference type="PRINTS" id="PR00449">
    <property type="entry name" value="RASTRNSFRMNG"/>
</dbReference>
<dbReference type="InterPro" id="IPR001806">
    <property type="entry name" value="Small_GTPase"/>
</dbReference>
<dbReference type="SMART" id="SM00177">
    <property type="entry name" value="ARF"/>
    <property type="match status" value="1"/>
</dbReference>